<feature type="region of interest" description="Disordered" evidence="4">
    <location>
        <begin position="263"/>
        <end position="282"/>
    </location>
</feature>
<organism evidence="5 6">
    <name type="scientific">Kwoniella heveanensis BCC8398</name>
    <dbReference type="NCBI Taxonomy" id="1296120"/>
    <lineage>
        <taxon>Eukaryota</taxon>
        <taxon>Fungi</taxon>
        <taxon>Dikarya</taxon>
        <taxon>Basidiomycota</taxon>
        <taxon>Agaricomycotina</taxon>
        <taxon>Tremellomycetes</taxon>
        <taxon>Tremellales</taxon>
        <taxon>Cryptococcaceae</taxon>
        <taxon>Kwoniella</taxon>
    </lineage>
</organism>
<evidence type="ECO:0000313" key="5">
    <source>
        <dbReference type="EMBL" id="OCF36426.1"/>
    </source>
</evidence>
<keyword evidence="6" id="KW-1185">Reference proteome</keyword>
<feature type="compositionally biased region" description="Low complexity" evidence="4">
    <location>
        <begin position="631"/>
        <end position="649"/>
    </location>
</feature>
<evidence type="ECO:0000256" key="4">
    <source>
        <dbReference type="SAM" id="MobiDB-lite"/>
    </source>
</evidence>
<reference evidence="6" key="2">
    <citation type="submission" date="2013-12" db="EMBL/GenBank/DDBJ databases">
        <title>Evolution of pathogenesis and genome organization in the Tremellales.</title>
        <authorList>
            <person name="Cuomo C."/>
            <person name="Litvintseva A."/>
            <person name="Heitman J."/>
            <person name="Chen Y."/>
            <person name="Sun S."/>
            <person name="Springer D."/>
            <person name="Dromer F."/>
            <person name="Young S."/>
            <person name="Zeng Q."/>
            <person name="Chapman S."/>
            <person name="Gujja S."/>
            <person name="Saif S."/>
            <person name="Birren B."/>
        </authorList>
    </citation>
    <scope>NUCLEOTIDE SEQUENCE [LARGE SCALE GENOMIC DNA]</scope>
    <source>
        <strain evidence="6">BCC8398</strain>
    </source>
</reference>
<dbReference type="STRING" id="1296120.A0A1B9GZH3"/>
<feature type="compositionally biased region" description="Basic residues" evidence="4">
    <location>
        <begin position="508"/>
        <end position="521"/>
    </location>
</feature>
<feature type="compositionally biased region" description="Low complexity" evidence="4">
    <location>
        <begin position="679"/>
        <end position="692"/>
    </location>
</feature>
<gene>
    <name evidence="5" type="ORF">I316_01675</name>
</gene>
<accession>A0A1B9GZH3</accession>
<dbReference type="Pfam" id="PF11559">
    <property type="entry name" value="ADIP"/>
    <property type="match status" value="1"/>
</dbReference>
<comment type="similarity">
    <text evidence="1">Belongs to the ADIP family.</text>
</comment>
<dbReference type="OrthoDB" id="312015at2759"/>
<feature type="coiled-coil region" evidence="3">
    <location>
        <begin position="96"/>
        <end position="130"/>
    </location>
</feature>
<feature type="compositionally biased region" description="Low complexity" evidence="4">
    <location>
        <begin position="264"/>
        <end position="281"/>
    </location>
</feature>
<evidence type="ECO:0000256" key="3">
    <source>
        <dbReference type="SAM" id="Coils"/>
    </source>
</evidence>
<dbReference type="InterPro" id="IPR021622">
    <property type="entry name" value="Afadin/alpha-actinin-bd"/>
</dbReference>
<evidence type="ECO:0000256" key="2">
    <source>
        <dbReference type="ARBA" id="ARBA00023054"/>
    </source>
</evidence>
<feature type="region of interest" description="Disordered" evidence="4">
    <location>
        <begin position="302"/>
        <end position="323"/>
    </location>
</feature>
<dbReference type="AlphaFoldDB" id="A0A1B9GZH3"/>
<evidence type="ECO:0008006" key="7">
    <source>
        <dbReference type="Google" id="ProtNLM"/>
    </source>
</evidence>
<name>A0A1B9GZH3_9TREE</name>
<sequence length="729" mass="78232">MSAEDVDAANSSVDALSAELSTINVQLINHGWAKKPLDLSALGKKEHNEAVGVLFELLGSNVNKVNTLEAMASRHRTIAYENERLTKGSNSLRSQVVRAESEMAAWKVRCAELEKKLALEEGRTKELREELGRSRKATEGVRIAAGHEIKKIQLKLDKTLSQLTRANDSGPSQKSQGLILLNPIPAGRIQPVAATQSPLLEQTLRDLVDIRESLQEETEAFRHVVVSTANGLLEALAASRAEEPPARLLQTHFFSQFTSLPRFSPTATQTTQSSSSTSHPSIANMRLQTLVADVRQKLTEGVPQWTPHIEGSAGPTPEEIEEQKRIEREQEKMRRDLEDRVKDLEVEIVCAKQREEEAGRVVEEMARKELEHVTAKGEMDEGFRKQRELLDVERRHVAEIKARFEQERKQFETDRQAFTEQKRQADVDAVLAMLPTITAESTDSAENDADVVGVDAVIEGHQPVPSAIPTSPGPSTWHAHLPQSPSPLSPAPLSFSPHGKLRTPNTKPKPKHHLASRRKSVKTPLSRLVLEKALRQTGKEKAETERSGGAGGNVLGAERGRKINLASSSSSSAGNAAGRAGSSSRKGKDGAALGAGSAPSGSTSTRTIARPDHAAKMGSSTSTRSSDKPRTSAGSTTSSTSSDSSNKSRSGAHTGKTASSRGLPAPAGKSSTTAGLRQSTSSSLGVSASAKSQNHGESDGTGTSSRKMDLGKVGGMGPRAAAAKKGVWR</sequence>
<proteinExistence type="inferred from homology"/>
<keyword evidence="2 3" id="KW-0175">Coiled coil</keyword>
<protein>
    <recommendedName>
        <fullName evidence="7">Afadin and alpha-actinin-binding-domain-containing protein</fullName>
    </recommendedName>
</protein>
<feature type="compositionally biased region" description="Polar residues" evidence="4">
    <location>
        <begin position="669"/>
        <end position="678"/>
    </location>
</feature>
<evidence type="ECO:0000313" key="6">
    <source>
        <dbReference type="Proteomes" id="UP000092666"/>
    </source>
</evidence>
<reference evidence="5 6" key="1">
    <citation type="submission" date="2013-07" db="EMBL/GenBank/DDBJ databases">
        <title>The Genome Sequence of Cryptococcus heveanensis BCC8398.</title>
        <authorList>
            <consortium name="The Broad Institute Genome Sequencing Platform"/>
            <person name="Cuomo C."/>
            <person name="Litvintseva A."/>
            <person name="Chen Y."/>
            <person name="Heitman J."/>
            <person name="Sun S."/>
            <person name="Springer D."/>
            <person name="Dromer F."/>
            <person name="Young S.K."/>
            <person name="Zeng Q."/>
            <person name="Gargeya S."/>
            <person name="Fitzgerald M."/>
            <person name="Abouelleil A."/>
            <person name="Alvarado L."/>
            <person name="Berlin A.M."/>
            <person name="Chapman S.B."/>
            <person name="Dewar J."/>
            <person name="Goldberg J."/>
            <person name="Griggs A."/>
            <person name="Gujja S."/>
            <person name="Hansen M."/>
            <person name="Howarth C."/>
            <person name="Imamovic A."/>
            <person name="Larimer J."/>
            <person name="McCowan C."/>
            <person name="Murphy C."/>
            <person name="Pearson M."/>
            <person name="Priest M."/>
            <person name="Roberts A."/>
            <person name="Saif S."/>
            <person name="Shea T."/>
            <person name="Sykes S."/>
            <person name="Wortman J."/>
            <person name="Nusbaum C."/>
            <person name="Birren B."/>
        </authorList>
    </citation>
    <scope>NUCLEOTIDE SEQUENCE [LARGE SCALE GENOMIC DNA]</scope>
    <source>
        <strain evidence="5 6">BCC8398</strain>
    </source>
</reference>
<dbReference type="Proteomes" id="UP000092666">
    <property type="component" value="Unassembled WGS sequence"/>
</dbReference>
<feature type="compositionally biased region" description="Basic and acidic residues" evidence="4">
    <location>
        <begin position="529"/>
        <end position="546"/>
    </location>
</feature>
<feature type="compositionally biased region" description="Low complexity" evidence="4">
    <location>
        <begin position="566"/>
        <end position="604"/>
    </location>
</feature>
<evidence type="ECO:0000256" key="1">
    <source>
        <dbReference type="ARBA" id="ARBA00009291"/>
    </source>
</evidence>
<feature type="region of interest" description="Disordered" evidence="4">
    <location>
        <begin position="462"/>
        <end position="729"/>
    </location>
</feature>
<dbReference type="EMBL" id="KI669495">
    <property type="protein sequence ID" value="OCF36426.1"/>
    <property type="molecule type" value="Genomic_DNA"/>
</dbReference>